<dbReference type="EMBL" id="CP109527">
    <property type="protein sequence ID" value="WTY36543.1"/>
    <property type="molecule type" value="Genomic_DNA"/>
</dbReference>
<dbReference type="Pfam" id="PF01935">
    <property type="entry name" value="DUF87"/>
    <property type="match status" value="1"/>
</dbReference>
<evidence type="ECO:0000256" key="1">
    <source>
        <dbReference type="SAM" id="MobiDB-lite"/>
    </source>
</evidence>
<feature type="compositionally biased region" description="Basic and acidic residues" evidence="1">
    <location>
        <begin position="1027"/>
        <end position="1036"/>
    </location>
</feature>
<feature type="compositionally biased region" description="Polar residues" evidence="1">
    <location>
        <begin position="598"/>
        <end position="609"/>
    </location>
</feature>
<protein>
    <submittedName>
        <fullName evidence="3">DUF853 family protein</fullName>
    </submittedName>
</protein>
<dbReference type="InterPro" id="IPR027417">
    <property type="entry name" value="P-loop_NTPase"/>
</dbReference>
<feature type="region of interest" description="Disordered" evidence="1">
    <location>
        <begin position="596"/>
        <end position="620"/>
    </location>
</feature>
<name>A0ABZ1N9L2_9NOCA</name>
<dbReference type="PANTHER" id="PTHR42957:SF1">
    <property type="entry name" value="HELICASE MJ1565-RELATED"/>
    <property type="match status" value="1"/>
</dbReference>
<accession>A0ABZ1N9L2</accession>
<proteinExistence type="predicted"/>
<reference evidence="3 4" key="1">
    <citation type="submission" date="2022-10" db="EMBL/GenBank/DDBJ databases">
        <title>The complete genomes of actinobacterial strains from the NBC collection.</title>
        <authorList>
            <person name="Joergensen T.S."/>
            <person name="Alvarez Arevalo M."/>
            <person name="Sterndorff E.B."/>
            <person name="Faurdal D."/>
            <person name="Vuksanovic O."/>
            <person name="Mourched A.-S."/>
            <person name="Charusanti P."/>
            <person name="Shaw S."/>
            <person name="Blin K."/>
            <person name="Weber T."/>
        </authorList>
    </citation>
    <scope>NUCLEOTIDE SEQUENCE [LARGE SCALE GENOMIC DNA]</scope>
    <source>
        <strain evidence="3 4">NBC_01413</strain>
    </source>
</reference>
<dbReference type="Proteomes" id="UP001621418">
    <property type="component" value="Chromosome"/>
</dbReference>
<dbReference type="SUPFAM" id="SSF52540">
    <property type="entry name" value="P-loop containing nucleoside triphosphate hydrolases"/>
    <property type="match status" value="2"/>
</dbReference>
<dbReference type="InterPro" id="IPR008571">
    <property type="entry name" value="HerA-like"/>
</dbReference>
<feature type="region of interest" description="Disordered" evidence="1">
    <location>
        <begin position="1015"/>
        <end position="1036"/>
    </location>
</feature>
<keyword evidence="4" id="KW-1185">Reference proteome</keyword>
<evidence type="ECO:0000259" key="2">
    <source>
        <dbReference type="Pfam" id="PF01935"/>
    </source>
</evidence>
<evidence type="ECO:0000313" key="4">
    <source>
        <dbReference type="Proteomes" id="UP001621418"/>
    </source>
</evidence>
<dbReference type="PANTHER" id="PTHR42957">
    <property type="entry name" value="HELICASE MJ1565-RELATED"/>
    <property type="match status" value="1"/>
</dbReference>
<organism evidence="3 4">
    <name type="scientific">Nocardia salmonicida</name>
    <dbReference type="NCBI Taxonomy" id="53431"/>
    <lineage>
        <taxon>Bacteria</taxon>
        <taxon>Bacillati</taxon>
        <taxon>Actinomycetota</taxon>
        <taxon>Actinomycetes</taxon>
        <taxon>Mycobacteriales</taxon>
        <taxon>Nocardiaceae</taxon>
        <taxon>Nocardia</taxon>
    </lineage>
</organism>
<feature type="domain" description="Helicase HerA central" evidence="2">
    <location>
        <begin position="642"/>
        <end position="727"/>
    </location>
</feature>
<dbReference type="InterPro" id="IPR002789">
    <property type="entry name" value="HerA_central"/>
</dbReference>
<dbReference type="Gene3D" id="3.40.50.300">
    <property type="entry name" value="P-loop containing nucleotide triphosphate hydrolases"/>
    <property type="match status" value="2"/>
</dbReference>
<sequence>MNDLEYRALARVQFSTALGPDSIWRPQSYHVEELHRSASAEIARAIGLAKERPDMSPTGFILNGDPGVGKTHLLGWVRQHVQDNGGFFFMPKLIDGESFWDGAVHGVMNRLIDADGGQLRRMLVSLAERAGYDRERTARIAGPMRPKPEDIEQFLTDLAIPEPQLAYECQDTLRALVLFRAGGRLLDVGDSFLILRDPLDRDVAKEWGFRRGSRNAQLIFHDLIKLFGAAGPVVIALDQIDAVMADSASKGGARTAHHADSLMKLREETARTIIVAACIPTTWQYLKDQGLSSAADRFTELYLDTALPGAPVAAAVVAGHLAVQYDEVDFTPSYPTWPIAASAFEAADVTRYTPRRLLQLVAEHVRDCLKRGEIPELGDFAEIGNNASPNVPVPLMDMGRFDDRFAVLRDGADISAPLDPNREDEVMVGLLKAALQCFVMEQRDRGDLSIDSATATGRALHARLLRTIDPVLEEQEHWSFRAIGHTHHLAVQSRMRSAVIESGIEEPTGKRHLTILRNIAFSKGPKTAAMLDELRAAEGSTLHISQDDLRTFTALQQMLTEARPGFDAWLVQCAPAGNTQLFRRVFGDLPEPVVPQELSPTVSESTSNGRPLPEGDRPVPVLPLGSTEPTVVLGHGIADNREFAIPLELLRKHLVLFASSGSGKTVLLRRLVEEVALHGVSVIVLDVNNDLSRLGDAWQEAPSAWQAGDAEKAARYLAETDVVVWTPRRQAGRPLILNPLPDFAAVLDDPDELRTAVEVAAGDLLTRSGIARTKSEKARAVLLQTLTHFARSGESKLTGLIDLLADLPDGVSRVRNAADLAAEMADGLTVSMINDPLFGGDGEPLDPGVLLTPAPGKKARVSVVSCVGLPDPDQRATFVSQLQVALFTYFKTNPAGDRPLGALLVLDEAQMLAPSGKHTPASASTLMLAAQARKYGLGIAYATQAPKGLDSRVVGNTAIQFFGKLGTAVQIQTAKSIAASWGGNLDDIGRLRTGQFYGATEGRAFRKLATPLCLSHHPASPPTEGEVLERARRDEE</sequence>
<dbReference type="RefSeq" id="WP_405148656.1">
    <property type="nucleotide sequence ID" value="NZ_CP109527.1"/>
</dbReference>
<evidence type="ECO:0000313" key="3">
    <source>
        <dbReference type="EMBL" id="WTY36543.1"/>
    </source>
</evidence>
<gene>
    <name evidence="3" type="ORF">OG308_01195</name>
</gene>